<name>E8KGP0_9PAST</name>
<dbReference type="PROSITE" id="PS00092">
    <property type="entry name" value="N6_MTASE"/>
    <property type="match status" value="1"/>
</dbReference>
<dbReference type="RefSeq" id="WP_005622607.1">
    <property type="nucleotide sequence ID" value="NZ_GL831080.1"/>
</dbReference>
<comment type="caution">
    <text evidence="7">The sequence shown here is derived from an EMBL/GenBank/DDBJ whole genome shotgun (WGS) entry which is preliminary data.</text>
</comment>
<keyword evidence="3" id="KW-0808">Transferase</keyword>
<dbReference type="PANTHER" id="PTHR33841:SF4">
    <property type="entry name" value="RESTRICTION MODIFICATION SYSTEM DNA SPECIFICITY DOMAIN"/>
    <property type="match status" value="1"/>
</dbReference>
<keyword evidence="2" id="KW-0489">Methyltransferase</keyword>
<dbReference type="Pfam" id="PF07669">
    <property type="entry name" value="Eco57I"/>
    <property type="match status" value="1"/>
</dbReference>
<dbReference type="InterPro" id="IPR011639">
    <property type="entry name" value="MethylTrfase_TaqI-like_dom"/>
</dbReference>
<dbReference type="GO" id="GO:0009007">
    <property type="term" value="F:site-specific DNA-methyltransferase (adenine-specific) activity"/>
    <property type="evidence" value="ECO:0007669"/>
    <property type="project" value="UniProtKB-EC"/>
</dbReference>
<dbReference type="GO" id="GO:0032259">
    <property type="term" value="P:methylation"/>
    <property type="evidence" value="ECO:0007669"/>
    <property type="project" value="UniProtKB-KW"/>
</dbReference>
<dbReference type="SUPFAM" id="SSF53335">
    <property type="entry name" value="S-adenosyl-L-methionine-dependent methyltransferases"/>
    <property type="match status" value="1"/>
</dbReference>
<dbReference type="EC" id="2.1.1.72" evidence="1"/>
<evidence type="ECO:0000256" key="4">
    <source>
        <dbReference type="ARBA" id="ARBA00022691"/>
    </source>
</evidence>
<dbReference type="AlphaFoldDB" id="E8KGP0"/>
<dbReference type="HOGENOM" id="CLU_009149_0_0_6"/>
<feature type="domain" description="Type II methyltransferase M.TaqI-like" evidence="6">
    <location>
        <begin position="461"/>
        <end position="711"/>
    </location>
</feature>
<reference evidence="7 8" key="1">
    <citation type="submission" date="2011-01" db="EMBL/GenBank/DDBJ databases">
        <authorList>
            <person name="Muzny D."/>
            <person name="Qin X."/>
            <person name="Deng J."/>
            <person name="Jiang H."/>
            <person name="Liu Y."/>
            <person name="Qu J."/>
            <person name="Song X.-Z."/>
            <person name="Zhang L."/>
            <person name="Thornton R."/>
            <person name="Coyle M."/>
            <person name="Francisco L."/>
            <person name="Jackson L."/>
            <person name="Javaid M."/>
            <person name="Korchina V."/>
            <person name="Kovar C."/>
            <person name="Mata R."/>
            <person name="Mathew T."/>
            <person name="Ngo R."/>
            <person name="Nguyen L."/>
            <person name="Nguyen N."/>
            <person name="Okwuonu G."/>
            <person name="Ongeri F."/>
            <person name="Pham C."/>
            <person name="Simmons D."/>
            <person name="Wilczek-Boney K."/>
            <person name="Hale W."/>
            <person name="Jakkamsetti A."/>
            <person name="Pham P."/>
            <person name="Ruth R."/>
            <person name="San Lucas F."/>
            <person name="Warren J."/>
            <person name="Zhang J."/>
            <person name="Zhao Z."/>
            <person name="Zhou C."/>
            <person name="Zhu D."/>
            <person name="Lee S."/>
            <person name="Bess C."/>
            <person name="Blankenburg K."/>
            <person name="Forbes L."/>
            <person name="Fu Q."/>
            <person name="Gubbala S."/>
            <person name="Hirani K."/>
            <person name="Jayaseelan J.C."/>
            <person name="Lara F."/>
            <person name="Munidasa M."/>
            <person name="Palculict T."/>
            <person name="Patil S."/>
            <person name="Pu L.-L."/>
            <person name="Saada N."/>
            <person name="Tang L."/>
            <person name="Weissenberger G."/>
            <person name="Zhu Y."/>
            <person name="Hemphill L."/>
            <person name="Shang Y."/>
            <person name="Youmans B."/>
            <person name="Ayvaz T."/>
            <person name="Ross M."/>
            <person name="Santibanez J."/>
            <person name="Aqrawi P."/>
            <person name="Gross S."/>
            <person name="Joshi V."/>
            <person name="Fowler G."/>
            <person name="Nazareth L."/>
            <person name="Reid J."/>
            <person name="Worley K."/>
            <person name="Petrosino J."/>
            <person name="Highlander S."/>
            <person name="Gibbs R."/>
        </authorList>
    </citation>
    <scope>NUCLEOTIDE SEQUENCE [LARGE SCALE GENOMIC DNA]</scope>
    <source>
        <strain evidence="7 8">ATCC 25976</strain>
    </source>
</reference>
<evidence type="ECO:0000313" key="8">
    <source>
        <dbReference type="Proteomes" id="UP000005467"/>
    </source>
</evidence>
<evidence type="ECO:0000259" key="6">
    <source>
        <dbReference type="Pfam" id="PF07669"/>
    </source>
</evidence>
<comment type="catalytic activity">
    <reaction evidence="5">
        <text>a 2'-deoxyadenosine in DNA + S-adenosyl-L-methionine = an N(6)-methyl-2'-deoxyadenosine in DNA + S-adenosyl-L-homocysteine + H(+)</text>
        <dbReference type="Rhea" id="RHEA:15197"/>
        <dbReference type="Rhea" id="RHEA-COMP:12418"/>
        <dbReference type="Rhea" id="RHEA-COMP:12419"/>
        <dbReference type="ChEBI" id="CHEBI:15378"/>
        <dbReference type="ChEBI" id="CHEBI:57856"/>
        <dbReference type="ChEBI" id="CHEBI:59789"/>
        <dbReference type="ChEBI" id="CHEBI:90615"/>
        <dbReference type="ChEBI" id="CHEBI:90616"/>
        <dbReference type="EC" id="2.1.1.72"/>
    </reaction>
</comment>
<dbReference type="Proteomes" id="UP000005467">
    <property type="component" value="Unassembled WGS sequence"/>
</dbReference>
<evidence type="ECO:0000256" key="5">
    <source>
        <dbReference type="ARBA" id="ARBA00047942"/>
    </source>
</evidence>
<dbReference type="InterPro" id="IPR029063">
    <property type="entry name" value="SAM-dependent_MTases_sf"/>
</dbReference>
<keyword evidence="4" id="KW-0949">S-adenosyl-L-methionine</keyword>
<keyword evidence="8" id="KW-1185">Reference proteome</keyword>
<organism evidence="7 8">
    <name type="scientific">Actinobacillus ureae ATCC 25976</name>
    <dbReference type="NCBI Taxonomy" id="887324"/>
    <lineage>
        <taxon>Bacteria</taxon>
        <taxon>Pseudomonadati</taxon>
        <taxon>Pseudomonadota</taxon>
        <taxon>Gammaproteobacteria</taxon>
        <taxon>Pasteurellales</taxon>
        <taxon>Pasteurellaceae</taxon>
        <taxon>Actinobacillus</taxon>
    </lineage>
</organism>
<evidence type="ECO:0000256" key="1">
    <source>
        <dbReference type="ARBA" id="ARBA00011900"/>
    </source>
</evidence>
<dbReference type="PANTHER" id="PTHR33841">
    <property type="entry name" value="DNA METHYLTRANSFERASE YEEA-RELATED"/>
    <property type="match status" value="1"/>
</dbReference>
<dbReference type="InterPro" id="IPR050953">
    <property type="entry name" value="N4_N6_ade-DNA_methylase"/>
</dbReference>
<dbReference type="REBASE" id="32874">
    <property type="entry name" value="Aur25976ORF1007P"/>
</dbReference>
<dbReference type="GO" id="GO:0003676">
    <property type="term" value="F:nucleic acid binding"/>
    <property type="evidence" value="ECO:0007669"/>
    <property type="project" value="InterPro"/>
</dbReference>
<evidence type="ECO:0000256" key="3">
    <source>
        <dbReference type="ARBA" id="ARBA00022679"/>
    </source>
</evidence>
<dbReference type="PRINTS" id="PR00507">
    <property type="entry name" value="N12N6MTFRASE"/>
</dbReference>
<sequence length="1104" mass="127313">MNITIDNICSNFKSIFGSLISEDDVKIQFYSKIVAPLFDLTGSNLSNTFKSEATLLQGGRPDALYQNVAFEYKKPLYFEKTKGIDEALYGRNDKDHGLHDYLISISDISPNDSSDILVKKLTSQIGVGFDGSNFLFARFSKAKNTNNINLKKTKLNNLFSKELNLPLEFKFEKFDLNSGVNRLSLLFRQSEKMSLSKENLLKVINPNNKLIRDNVSYLYHILIDDMGSKNPNNRIITLYSEWDRIFGIIYGNESDETNFTKYSDSIREKYGIVDENIDVKKYLFALQTYYYILIKLLIHSFIKDAVNPQFNIYLLSDIRYVVDLFEGKEQNDIISNFFEIHFYEWFTYSEKFDIGIINSTLQEIILKYELASFVLNPESMQDVLQEIYMGLIPDNLRHLMGEYFTPDWAVEFVLDKIGFTGDIDKRLCDPTCGSGAFLLQAIKRIKNNKTVEISDIQKITNNIVGFDINPISAVSAKANYILALLSYSYEKIDEINEKIHIPVYISDSVLTPVVYSEQNKSTLKIKTHLCDFVLPKYKDQKSANRFLDELSDSIDKNETLQVFLGKLKYLNLISDNIEIIVYESLFNELYRQHRAGKNSFWGKIFKNSFAPIMMNDKFDFVVGNPPWITWKAMSSTYREGTLEVWQSYGIFEKNAYDKKTTHDDFGMAVTYVAIDYYLKESGKLGFLLPASFLKSTKGGEGFRKFSITRNNQNVPFSVERVDDFSNINLFTINSMAIFVKKGTPMIYPMNSYYQWEYLGKTVQFDSHAKWSDVEQSITFKELQAKPVSPNDIQSAWLTLENSSELDILAEHILNHEKPFYQGRKGIEPAGAKGVYILKEPKINTNGTLTIENDMSRQRRKDILDKGVNIGIVEAEYVYPMLGGRNIARWKVKSNEYMLVPHTSEFKYGVPESELAENHFLTYKWLSFYRKELFDSRVQNGKFFDPEKNPFYRLDNVGEYTYSTYKVLWKEQTGSMSAVVVSNAKESIPNFRNTLLENKTIVVDSKVLFLSLENHLEAHYVCGIINSPIARKIIDGYAVSTNRGIDVLKYIKIEKFDKENVKHLEIANLSIKLHDLHKDKVPSADNILELEILLDQAVKNLYLNQ</sequence>
<protein>
    <recommendedName>
        <fullName evidence="1">site-specific DNA-methyltransferase (adenine-specific)</fullName>
        <ecNumber evidence="1">2.1.1.72</ecNumber>
    </recommendedName>
</protein>
<dbReference type="GO" id="GO:0006304">
    <property type="term" value="P:DNA modification"/>
    <property type="evidence" value="ECO:0007669"/>
    <property type="project" value="InterPro"/>
</dbReference>
<accession>E8KGP0</accession>
<dbReference type="EMBL" id="AEVG01000067">
    <property type="protein sequence ID" value="EFX91938.1"/>
    <property type="molecule type" value="Genomic_DNA"/>
</dbReference>
<evidence type="ECO:0000313" key="7">
    <source>
        <dbReference type="EMBL" id="EFX91938.1"/>
    </source>
</evidence>
<dbReference type="Gene3D" id="3.40.50.150">
    <property type="entry name" value="Vaccinia Virus protein VP39"/>
    <property type="match status" value="1"/>
</dbReference>
<proteinExistence type="predicted"/>
<gene>
    <name evidence="7" type="ORF">HMPREF0027_1007</name>
</gene>
<evidence type="ECO:0000256" key="2">
    <source>
        <dbReference type="ARBA" id="ARBA00022603"/>
    </source>
</evidence>
<dbReference type="InterPro" id="IPR002052">
    <property type="entry name" value="DNA_methylase_N6_adenine_CS"/>
</dbReference>